<dbReference type="WBParaSite" id="SSTP_0000524000.1">
    <property type="protein sequence ID" value="SSTP_0000524000.1"/>
    <property type="gene ID" value="SSTP_0000524000"/>
</dbReference>
<sequence>MSSILLTLILPLYVLTILICIRKYNHMDSISKGKGRKKNKKTLLREKNRRASLMRNCVKNRILQNHESGNELSGTLIFKSNSNTKNESKKLTSINENKKMKLKKNKKSIEKKNCQNKVISNEIIKNGNFEKEDSDVNEIHENNIFVTEHLNYANHILDGISVTLKNMECLVMESIYRNSEGEQTIYNKKRVLRSKKRKMENDMICLKEEILKVKKILEDVRNENKKNCKFVQKLIEKNSYLLASEKYKTELCEDLHDKIAALESNKTVKYYWSQS</sequence>
<evidence type="ECO:0000313" key="3">
    <source>
        <dbReference type="WBParaSite" id="SSTP_0000524000.1"/>
    </source>
</evidence>
<evidence type="ECO:0000313" key="2">
    <source>
        <dbReference type="Proteomes" id="UP000035681"/>
    </source>
</evidence>
<feature type="coiled-coil region" evidence="1">
    <location>
        <begin position="189"/>
        <end position="223"/>
    </location>
</feature>
<evidence type="ECO:0000256" key="1">
    <source>
        <dbReference type="SAM" id="Coils"/>
    </source>
</evidence>
<reference evidence="3" key="1">
    <citation type="submission" date="2015-08" db="UniProtKB">
        <authorList>
            <consortium name="WormBaseParasite"/>
        </authorList>
    </citation>
    <scope>IDENTIFICATION</scope>
</reference>
<keyword evidence="2" id="KW-1185">Reference proteome</keyword>
<dbReference type="WBParaSite" id="TCONS_00013025.p1">
    <property type="protein sequence ID" value="TCONS_00013025.p1"/>
    <property type="gene ID" value="XLOC_008816"/>
</dbReference>
<proteinExistence type="predicted"/>
<dbReference type="Proteomes" id="UP000035681">
    <property type="component" value="Unplaced"/>
</dbReference>
<dbReference type="AlphaFoldDB" id="A0A0K0E6W6"/>
<protein>
    <submittedName>
        <fullName evidence="3 4">BZIP domain-containing protein</fullName>
    </submittedName>
</protein>
<evidence type="ECO:0000313" key="4">
    <source>
        <dbReference type="WBParaSite" id="TCONS_00013025.p1"/>
    </source>
</evidence>
<organism evidence="3">
    <name type="scientific">Strongyloides stercoralis</name>
    <name type="common">Threadworm</name>
    <dbReference type="NCBI Taxonomy" id="6248"/>
    <lineage>
        <taxon>Eukaryota</taxon>
        <taxon>Metazoa</taxon>
        <taxon>Ecdysozoa</taxon>
        <taxon>Nematoda</taxon>
        <taxon>Chromadorea</taxon>
        <taxon>Rhabditida</taxon>
        <taxon>Tylenchina</taxon>
        <taxon>Panagrolaimomorpha</taxon>
        <taxon>Strongyloidoidea</taxon>
        <taxon>Strongyloididae</taxon>
        <taxon>Strongyloides</taxon>
    </lineage>
</organism>
<name>A0A0K0E6W6_STRER</name>
<keyword evidence="1" id="KW-0175">Coiled coil</keyword>
<accession>A0A0K0E6W6</accession>